<evidence type="ECO:0000256" key="1">
    <source>
        <dbReference type="ARBA" id="ARBA00023015"/>
    </source>
</evidence>
<evidence type="ECO:0000313" key="7">
    <source>
        <dbReference type="Proteomes" id="UP001501020"/>
    </source>
</evidence>
<dbReference type="InterPro" id="IPR011075">
    <property type="entry name" value="TetR_C"/>
</dbReference>
<dbReference type="InterPro" id="IPR036271">
    <property type="entry name" value="Tet_transcr_reg_TetR-rel_C_sf"/>
</dbReference>
<feature type="domain" description="HTH tetR-type" evidence="5">
    <location>
        <begin position="20"/>
        <end position="80"/>
    </location>
</feature>
<proteinExistence type="predicted"/>
<dbReference type="PROSITE" id="PS50977">
    <property type="entry name" value="HTH_TETR_2"/>
    <property type="match status" value="1"/>
</dbReference>
<dbReference type="Pfam" id="PF16859">
    <property type="entry name" value="TetR_C_11"/>
    <property type="match status" value="1"/>
</dbReference>
<protein>
    <submittedName>
        <fullName evidence="6">TetR/AcrR family transcriptional regulator</fullName>
    </submittedName>
</protein>
<gene>
    <name evidence="6" type="ORF">GCM10009727_00800</name>
</gene>
<dbReference type="InterPro" id="IPR009057">
    <property type="entry name" value="Homeodomain-like_sf"/>
</dbReference>
<keyword evidence="7" id="KW-1185">Reference proteome</keyword>
<organism evidence="6 7">
    <name type="scientific">Actinomadura napierensis</name>
    <dbReference type="NCBI Taxonomy" id="267854"/>
    <lineage>
        <taxon>Bacteria</taxon>
        <taxon>Bacillati</taxon>
        <taxon>Actinomycetota</taxon>
        <taxon>Actinomycetes</taxon>
        <taxon>Streptosporangiales</taxon>
        <taxon>Thermomonosporaceae</taxon>
        <taxon>Actinomadura</taxon>
    </lineage>
</organism>
<evidence type="ECO:0000259" key="5">
    <source>
        <dbReference type="PROSITE" id="PS50977"/>
    </source>
</evidence>
<keyword evidence="2 4" id="KW-0238">DNA-binding</keyword>
<dbReference type="Pfam" id="PF00440">
    <property type="entry name" value="TetR_N"/>
    <property type="match status" value="1"/>
</dbReference>
<dbReference type="PANTHER" id="PTHR30055">
    <property type="entry name" value="HTH-TYPE TRANSCRIPTIONAL REGULATOR RUTR"/>
    <property type="match status" value="1"/>
</dbReference>
<evidence type="ECO:0000313" key="6">
    <source>
        <dbReference type="EMBL" id="GAA2118075.1"/>
    </source>
</evidence>
<dbReference type="Gene3D" id="1.10.357.10">
    <property type="entry name" value="Tetracycline Repressor, domain 2"/>
    <property type="match status" value="1"/>
</dbReference>
<dbReference type="SUPFAM" id="SSF46689">
    <property type="entry name" value="Homeodomain-like"/>
    <property type="match status" value="1"/>
</dbReference>
<dbReference type="Gene3D" id="1.10.10.60">
    <property type="entry name" value="Homeodomain-like"/>
    <property type="match status" value="1"/>
</dbReference>
<keyword evidence="3" id="KW-0804">Transcription</keyword>
<sequence>MPPEGYAVRMSPRRPERRSEEAANAVIKAAMDLCQEVGYRKLSIEGIAARAGVGKNTIYRWWPSKALVLLDGLLSTWKMDASFPDTGDFVADIKTQMAAASRILGDPDVFPHYRALIGEAQHDPDLHRALWDSFIGHLAGAAAERIKTAQREGQVRPDADPVLVTELLYGAAYYRRLLTPRTADTEHINAIVDLAFTGLAPSSG</sequence>
<dbReference type="PRINTS" id="PR00455">
    <property type="entry name" value="HTHTETR"/>
</dbReference>
<comment type="caution">
    <text evidence="6">The sequence shown here is derived from an EMBL/GenBank/DDBJ whole genome shotgun (WGS) entry which is preliminary data.</text>
</comment>
<accession>A0ABP5JNQ2</accession>
<dbReference type="PANTHER" id="PTHR30055:SF148">
    <property type="entry name" value="TETR-FAMILY TRANSCRIPTIONAL REGULATOR"/>
    <property type="match status" value="1"/>
</dbReference>
<name>A0ABP5JNQ2_9ACTN</name>
<dbReference type="SUPFAM" id="SSF48498">
    <property type="entry name" value="Tetracyclin repressor-like, C-terminal domain"/>
    <property type="match status" value="1"/>
</dbReference>
<reference evidence="7" key="1">
    <citation type="journal article" date="2019" name="Int. J. Syst. Evol. Microbiol.">
        <title>The Global Catalogue of Microorganisms (GCM) 10K type strain sequencing project: providing services to taxonomists for standard genome sequencing and annotation.</title>
        <authorList>
            <consortium name="The Broad Institute Genomics Platform"/>
            <consortium name="The Broad Institute Genome Sequencing Center for Infectious Disease"/>
            <person name="Wu L."/>
            <person name="Ma J."/>
        </authorList>
    </citation>
    <scope>NUCLEOTIDE SEQUENCE [LARGE SCALE GENOMIC DNA]</scope>
    <source>
        <strain evidence="7">JCM 13850</strain>
    </source>
</reference>
<evidence type="ECO:0000256" key="4">
    <source>
        <dbReference type="PROSITE-ProRule" id="PRU00335"/>
    </source>
</evidence>
<feature type="DNA-binding region" description="H-T-H motif" evidence="4">
    <location>
        <begin position="43"/>
        <end position="62"/>
    </location>
</feature>
<dbReference type="InterPro" id="IPR001647">
    <property type="entry name" value="HTH_TetR"/>
</dbReference>
<keyword evidence="1" id="KW-0805">Transcription regulation</keyword>
<evidence type="ECO:0000256" key="2">
    <source>
        <dbReference type="ARBA" id="ARBA00023125"/>
    </source>
</evidence>
<dbReference type="EMBL" id="BAAAMR010000001">
    <property type="protein sequence ID" value="GAA2118075.1"/>
    <property type="molecule type" value="Genomic_DNA"/>
</dbReference>
<dbReference type="Proteomes" id="UP001501020">
    <property type="component" value="Unassembled WGS sequence"/>
</dbReference>
<dbReference type="InterPro" id="IPR050109">
    <property type="entry name" value="HTH-type_TetR-like_transc_reg"/>
</dbReference>
<evidence type="ECO:0000256" key="3">
    <source>
        <dbReference type="ARBA" id="ARBA00023163"/>
    </source>
</evidence>